<name>B0W7H3_CULQU</name>
<proteinExistence type="predicted"/>
<dbReference type="GO" id="GO:0005840">
    <property type="term" value="C:ribosome"/>
    <property type="evidence" value="ECO:0007669"/>
    <property type="project" value="UniProtKB-KW"/>
</dbReference>
<dbReference type="VEuPathDB" id="VectorBase:CQUJHB015034"/>
<dbReference type="VEuPathDB" id="VectorBase:CPIJ002588"/>
<accession>B0W7H3</accession>
<evidence type="ECO:0000313" key="1">
    <source>
        <dbReference type="EMBL" id="EDS38008.1"/>
    </source>
</evidence>
<dbReference type="Proteomes" id="UP000002320">
    <property type="component" value="Unassembled WGS sequence"/>
</dbReference>
<keyword evidence="3" id="KW-1185">Reference proteome</keyword>
<dbReference type="EMBL" id="DS231854">
    <property type="protein sequence ID" value="EDS38008.1"/>
    <property type="molecule type" value="Genomic_DNA"/>
</dbReference>
<dbReference type="OrthoDB" id="28644at2759"/>
<dbReference type="KEGG" id="cqu:CpipJ_CPIJ002588"/>
<organism>
    <name type="scientific">Culex quinquefasciatus</name>
    <name type="common">Southern house mosquito</name>
    <name type="synonym">Culex pungens</name>
    <dbReference type="NCBI Taxonomy" id="7176"/>
    <lineage>
        <taxon>Eukaryota</taxon>
        <taxon>Metazoa</taxon>
        <taxon>Ecdysozoa</taxon>
        <taxon>Arthropoda</taxon>
        <taxon>Hexapoda</taxon>
        <taxon>Insecta</taxon>
        <taxon>Pterygota</taxon>
        <taxon>Neoptera</taxon>
        <taxon>Endopterygota</taxon>
        <taxon>Diptera</taxon>
        <taxon>Nematocera</taxon>
        <taxon>Culicoidea</taxon>
        <taxon>Culicidae</taxon>
        <taxon>Culicinae</taxon>
        <taxon>Culicini</taxon>
        <taxon>Culex</taxon>
        <taxon>Culex</taxon>
    </lineage>
</organism>
<keyword evidence="1" id="KW-0689">Ribosomal protein</keyword>
<dbReference type="AlphaFoldDB" id="B0W7H3"/>
<dbReference type="STRING" id="7176.B0W7H3"/>
<dbReference type="InParanoid" id="B0W7H3"/>
<gene>
    <name evidence="2" type="primary">6034324</name>
    <name evidence="1" type="ORF">CpipJ_CPIJ002588</name>
</gene>
<protein>
    <submittedName>
        <fullName evidence="1 2">60S ribosomal protein L7</fullName>
    </submittedName>
</protein>
<keyword evidence="1" id="KW-0687">Ribonucleoprotein</keyword>
<reference evidence="1" key="1">
    <citation type="submission" date="2007-03" db="EMBL/GenBank/DDBJ databases">
        <title>Annotation of Culex pipiens quinquefasciatus.</title>
        <authorList>
            <consortium name="The Broad Institute Genome Sequencing Platform"/>
            <person name="Atkinson P.W."/>
            <person name="Hemingway J."/>
            <person name="Christensen B.M."/>
            <person name="Higgs S."/>
            <person name="Kodira C."/>
            <person name="Hannick L."/>
            <person name="Megy K."/>
            <person name="O'Leary S."/>
            <person name="Pearson M."/>
            <person name="Haas B.J."/>
            <person name="Mauceli E."/>
            <person name="Wortman J.R."/>
            <person name="Lee N.H."/>
            <person name="Guigo R."/>
            <person name="Stanke M."/>
            <person name="Alvarado L."/>
            <person name="Amedeo P."/>
            <person name="Antoine C.H."/>
            <person name="Arensburger P."/>
            <person name="Bidwell S.L."/>
            <person name="Crawford M."/>
            <person name="Camaro F."/>
            <person name="Devon K."/>
            <person name="Engels R."/>
            <person name="Hammond M."/>
            <person name="Howarth C."/>
            <person name="Koehrsen M."/>
            <person name="Lawson D."/>
            <person name="Montgomery P."/>
            <person name="Nene V."/>
            <person name="Nusbaum C."/>
            <person name="Puiu D."/>
            <person name="Romero-Severson J."/>
            <person name="Severson D.W."/>
            <person name="Shumway M."/>
            <person name="Sisk P."/>
            <person name="Stolte C."/>
            <person name="Zeng Q."/>
            <person name="Eisenstadt E."/>
            <person name="Fraser-Liggett C."/>
            <person name="Strausberg R."/>
            <person name="Galagan J."/>
            <person name="Birren B."/>
            <person name="Collins F.H."/>
        </authorList>
    </citation>
    <scope>NUCLEOTIDE SEQUENCE [LARGE SCALE GENOMIC DNA]</scope>
    <source>
        <strain evidence="1">JHB</strain>
    </source>
</reference>
<dbReference type="HOGENOM" id="CLU_1333101_0_0_1"/>
<evidence type="ECO:0000313" key="3">
    <source>
        <dbReference type="Proteomes" id="UP000002320"/>
    </source>
</evidence>
<dbReference type="EnsemblMetazoa" id="CPIJ002588-RA">
    <property type="protein sequence ID" value="CPIJ002588-PA"/>
    <property type="gene ID" value="CPIJ002588"/>
</dbReference>
<reference evidence="2" key="2">
    <citation type="submission" date="2020-05" db="UniProtKB">
        <authorList>
            <consortium name="EnsemblMetazoa"/>
        </authorList>
    </citation>
    <scope>IDENTIFICATION</scope>
    <source>
        <strain evidence="2">JHB</strain>
    </source>
</reference>
<sequence length="206" mass="23483">MEVSLHKIDKSVEVCKTPHYARHGTVAQYKQNSNKILIRKLPSPAVGRGCCSGVKLPADVLLRSAVLLAEYSDIILRCYADRTASAHFERNLEAGNRLRSKESLKLPAVPESKLKATKAKCCVPRTSLNTPTCDWRKYNHYGEDGDFGNRKEKINELIKRMVYLRERQLDQLSNVQQITLLKTLLLNSNFCVNEPLDGNNHRRRHN</sequence>
<evidence type="ECO:0000313" key="2">
    <source>
        <dbReference type="EnsemblMetazoa" id="CPIJ002588-PA"/>
    </source>
</evidence>